<dbReference type="OrthoDB" id="2192851at2"/>
<feature type="chain" id="PRO_5020304346" description="LPXTG cell wall anchor domain-containing protein" evidence="2">
    <location>
        <begin position="24"/>
        <end position="194"/>
    </location>
</feature>
<accession>A0A4S3B7M8</accession>
<keyword evidence="2" id="KW-0732">Signal</keyword>
<dbReference type="RefSeq" id="WP_136137380.1">
    <property type="nucleotide sequence ID" value="NZ_SDGV01000018.1"/>
</dbReference>
<comment type="caution">
    <text evidence="3">The sequence shown here is derived from an EMBL/GenBank/DDBJ whole genome shotgun (WGS) entry which is preliminary data.</text>
</comment>
<keyword evidence="1" id="KW-0472">Membrane</keyword>
<keyword evidence="4" id="KW-1185">Reference proteome</keyword>
<keyword evidence="1" id="KW-1133">Transmembrane helix</keyword>
<protein>
    <recommendedName>
        <fullName evidence="5">LPXTG cell wall anchor domain-containing protein</fullName>
    </recommendedName>
</protein>
<sequence length="194" mass="21226">MKRFLKLLVMAGLVLLFPMMAHAEGAITADEQRILDALNQGVTANGQTFYFDATDIQQAENDLKSYDYSKSTVDQVVGNINAARQLVMDNAGNIQANSLNDLLKQLPRDVQKQVGYYVAATWKALDARMDENGKVVTNTKNQTNTVYVPTNGKNPIVKTTGGNYTMFYVVLAGLAASTLGLAVLQSRKWSTINA</sequence>
<feature type="signal peptide" evidence="2">
    <location>
        <begin position="1"/>
        <end position="23"/>
    </location>
</feature>
<proteinExistence type="predicted"/>
<dbReference type="EMBL" id="SDGV01000018">
    <property type="protein sequence ID" value="THB60755.1"/>
    <property type="molecule type" value="Genomic_DNA"/>
</dbReference>
<keyword evidence="1" id="KW-0812">Transmembrane</keyword>
<reference evidence="3 4" key="1">
    <citation type="submission" date="2019-01" db="EMBL/GenBank/DDBJ databases">
        <title>Vagococcus silagei sp. nov. isolated from brewer's grain.</title>
        <authorList>
            <person name="Guu J.-R."/>
        </authorList>
    </citation>
    <scope>NUCLEOTIDE SEQUENCE [LARGE SCALE GENOMIC DNA]</scope>
    <source>
        <strain evidence="3 4">2B-2</strain>
    </source>
</reference>
<evidence type="ECO:0000313" key="3">
    <source>
        <dbReference type="EMBL" id="THB60755.1"/>
    </source>
</evidence>
<evidence type="ECO:0000313" key="4">
    <source>
        <dbReference type="Proteomes" id="UP000310506"/>
    </source>
</evidence>
<feature type="transmembrane region" description="Helical" evidence="1">
    <location>
        <begin position="164"/>
        <end position="184"/>
    </location>
</feature>
<dbReference type="Proteomes" id="UP000310506">
    <property type="component" value="Unassembled WGS sequence"/>
</dbReference>
<organism evidence="3 4">
    <name type="scientific">Vagococcus silagei</name>
    <dbReference type="NCBI Taxonomy" id="2508885"/>
    <lineage>
        <taxon>Bacteria</taxon>
        <taxon>Bacillati</taxon>
        <taxon>Bacillota</taxon>
        <taxon>Bacilli</taxon>
        <taxon>Lactobacillales</taxon>
        <taxon>Enterococcaceae</taxon>
        <taxon>Vagococcus</taxon>
    </lineage>
</organism>
<evidence type="ECO:0000256" key="1">
    <source>
        <dbReference type="SAM" id="Phobius"/>
    </source>
</evidence>
<gene>
    <name evidence="3" type="ORF">ESZ54_09205</name>
</gene>
<evidence type="ECO:0000256" key="2">
    <source>
        <dbReference type="SAM" id="SignalP"/>
    </source>
</evidence>
<dbReference type="AlphaFoldDB" id="A0A4S3B7M8"/>
<name>A0A4S3B7M8_9ENTE</name>
<evidence type="ECO:0008006" key="5">
    <source>
        <dbReference type="Google" id="ProtNLM"/>
    </source>
</evidence>